<evidence type="ECO:0000313" key="3">
    <source>
        <dbReference type="Proteomes" id="UP001237642"/>
    </source>
</evidence>
<name>A0AAD8MPJ2_9APIA</name>
<protein>
    <recommendedName>
        <fullName evidence="4">GAG-pre-integrase domain-containing protein</fullName>
    </recommendedName>
</protein>
<gene>
    <name evidence="2" type="ORF">POM88_026037</name>
</gene>
<evidence type="ECO:0000313" key="2">
    <source>
        <dbReference type="EMBL" id="KAK1379293.1"/>
    </source>
</evidence>
<proteinExistence type="predicted"/>
<accession>A0AAD8MPJ2</accession>
<evidence type="ECO:0008006" key="4">
    <source>
        <dbReference type="Google" id="ProtNLM"/>
    </source>
</evidence>
<feature type="region of interest" description="Disordered" evidence="1">
    <location>
        <begin position="26"/>
        <end position="65"/>
    </location>
</feature>
<evidence type="ECO:0000256" key="1">
    <source>
        <dbReference type="SAM" id="MobiDB-lite"/>
    </source>
</evidence>
<dbReference type="AlphaFoldDB" id="A0AAD8MPJ2"/>
<organism evidence="2 3">
    <name type="scientific">Heracleum sosnowskyi</name>
    <dbReference type="NCBI Taxonomy" id="360622"/>
    <lineage>
        <taxon>Eukaryota</taxon>
        <taxon>Viridiplantae</taxon>
        <taxon>Streptophyta</taxon>
        <taxon>Embryophyta</taxon>
        <taxon>Tracheophyta</taxon>
        <taxon>Spermatophyta</taxon>
        <taxon>Magnoliopsida</taxon>
        <taxon>eudicotyledons</taxon>
        <taxon>Gunneridae</taxon>
        <taxon>Pentapetalae</taxon>
        <taxon>asterids</taxon>
        <taxon>campanulids</taxon>
        <taxon>Apiales</taxon>
        <taxon>Apiaceae</taxon>
        <taxon>Apioideae</taxon>
        <taxon>apioid superclade</taxon>
        <taxon>Tordylieae</taxon>
        <taxon>Tordyliinae</taxon>
        <taxon>Heracleum</taxon>
    </lineage>
</organism>
<dbReference type="EMBL" id="JAUIZM010000006">
    <property type="protein sequence ID" value="KAK1379293.1"/>
    <property type="molecule type" value="Genomic_DNA"/>
</dbReference>
<sequence length="223" mass="25455">MWSSCDLQKCFEHVCEAFYGRRGRGRGRGGRFNSSGRGFGPAINHNQRPFKGKTEENQSNSSSNKRDDAMVCQICEKRNHTTIRCWSRFDHSVQPEDELPQALVALRINDDLDPTLYVDSGATTHIMNHTGKISKLTPYMARTHYMLVMLMNFFVKDSQGKLIAKGVKKGDLYALEELRKFALSTITNTASSTIWHHRLGHANDKVLNFLKNKEFISVSNWIK</sequence>
<reference evidence="2" key="1">
    <citation type="submission" date="2023-02" db="EMBL/GenBank/DDBJ databases">
        <title>Genome of toxic invasive species Heracleum sosnowskyi carries increased number of genes despite the absence of recent whole-genome duplications.</title>
        <authorList>
            <person name="Schelkunov M."/>
            <person name="Shtratnikova V."/>
            <person name="Makarenko M."/>
            <person name="Klepikova A."/>
            <person name="Omelchenko D."/>
            <person name="Novikova G."/>
            <person name="Obukhova E."/>
            <person name="Bogdanov V."/>
            <person name="Penin A."/>
            <person name="Logacheva M."/>
        </authorList>
    </citation>
    <scope>NUCLEOTIDE SEQUENCE</scope>
    <source>
        <strain evidence="2">Hsosn_3</strain>
        <tissue evidence="2">Leaf</tissue>
    </source>
</reference>
<keyword evidence="3" id="KW-1185">Reference proteome</keyword>
<dbReference type="Proteomes" id="UP001237642">
    <property type="component" value="Unassembled WGS sequence"/>
</dbReference>
<reference evidence="2" key="2">
    <citation type="submission" date="2023-05" db="EMBL/GenBank/DDBJ databases">
        <authorList>
            <person name="Schelkunov M.I."/>
        </authorList>
    </citation>
    <scope>NUCLEOTIDE SEQUENCE</scope>
    <source>
        <strain evidence="2">Hsosn_3</strain>
        <tissue evidence="2">Leaf</tissue>
    </source>
</reference>
<comment type="caution">
    <text evidence="2">The sequence shown here is derived from an EMBL/GenBank/DDBJ whole genome shotgun (WGS) entry which is preliminary data.</text>
</comment>